<sequence length="287" mass="33170">MVKKGGDTLVREEVRPDADSSFRILVTPHLNDFYYWHFHPEYELVYIDRADGTRQVGDHLSRFTGSDLVLIGPYIPHLNFDYGVRTDYRKVVVQVGPSFLGTGLTQTPELTAIGRLFEQSRQAIAFGEATKAVIGERMLRLPGLPQFAQFVELLSIFNQLATAPDATLLHPHPVESPYSQRQMDRIQRVHDYVAQHYQRKLDSAELADLTNLTPEAFCRYMRQMTRMTFTEYVNQYRVQQAKLLLRQQRSVTEACFSSGFESLSYFNRVFRRATGDSPRGFKRRFTV</sequence>
<dbReference type="OrthoDB" id="792101at2"/>
<comment type="caution">
    <text evidence="5">The sequence shown here is derived from an EMBL/GenBank/DDBJ whole genome shotgun (WGS) entry which is preliminary data.</text>
</comment>
<evidence type="ECO:0000259" key="4">
    <source>
        <dbReference type="PROSITE" id="PS01124"/>
    </source>
</evidence>
<accession>A0A2T0SQ07</accession>
<dbReference type="SUPFAM" id="SSF46689">
    <property type="entry name" value="Homeodomain-like"/>
    <property type="match status" value="2"/>
</dbReference>
<dbReference type="PROSITE" id="PS01124">
    <property type="entry name" value="HTH_ARAC_FAMILY_2"/>
    <property type="match status" value="1"/>
</dbReference>
<feature type="domain" description="HTH araC/xylS-type" evidence="4">
    <location>
        <begin position="187"/>
        <end position="284"/>
    </location>
</feature>
<dbReference type="PROSITE" id="PS00041">
    <property type="entry name" value="HTH_ARAC_FAMILY_1"/>
    <property type="match status" value="1"/>
</dbReference>
<dbReference type="SMART" id="SM00342">
    <property type="entry name" value="HTH_ARAC"/>
    <property type="match status" value="1"/>
</dbReference>
<evidence type="ECO:0000256" key="3">
    <source>
        <dbReference type="ARBA" id="ARBA00023163"/>
    </source>
</evidence>
<dbReference type="Proteomes" id="UP000238375">
    <property type="component" value="Unassembled WGS sequence"/>
</dbReference>
<dbReference type="AlphaFoldDB" id="A0A2T0SQ07"/>
<evidence type="ECO:0000256" key="1">
    <source>
        <dbReference type="ARBA" id="ARBA00023015"/>
    </source>
</evidence>
<evidence type="ECO:0000313" key="6">
    <source>
        <dbReference type="Proteomes" id="UP000238375"/>
    </source>
</evidence>
<dbReference type="EMBL" id="PVTE01000014">
    <property type="protein sequence ID" value="PRY35488.1"/>
    <property type="molecule type" value="Genomic_DNA"/>
</dbReference>
<organism evidence="5 6">
    <name type="scientific">Spirosoma oryzae</name>
    <dbReference type="NCBI Taxonomy" id="1469603"/>
    <lineage>
        <taxon>Bacteria</taxon>
        <taxon>Pseudomonadati</taxon>
        <taxon>Bacteroidota</taxon>
        <taxon>Cytophagia</taxon>
        <taxon>Cytophagales</taxon>
        <taxon>Cytophagaceae</taxon>
        <taxon>Spirosoma</taxon>
    </lineage>
</organism>
<dbReference type="Gene3D" id="1.10.10.60">
    <property type="entry name" value="Homeodomain-like"/>
    <property type="match status" value="2"/>
</dbReference>
<dbReference type="GO" id="GO:0003700">
    <property type="term" value="F:DNA-binding transcription factor activity"/>
    <property type="evidence" value="ECO:0007669"/>
    <property type="project" value="InterPro"/>
</dbReference>
<keyword evidence="1" id="KW-0805">Transcription regulation</keyword>
<dbReference type="InterPro" id="IPR009057">
    <property type="entry name" value="Homeodomain-like_sf"/>
</dbReference>
<dbReference type="GO" id="GO:0043565">
    <property type="term" value="F:sequence-specific DNA binding"/>
    <property type="evidence" value="ECO:0007669"/>
    <property type="project" value="InterPro"/>
</dbReference>
<evidence type="ECO:0000313" key="5">
    <source>
        <dbReference type="EMBL" id="PRY35488.1"/>
    </source>
</evidence>
<keyword evidence="2" id="KW-0238">DNA-binding</keyword>
<keyword evidence="3" id="KW-0804">Transcription</keyword>
<reference evidence="5 6" key="1">
    <citation type="submission" date="2018-03" db="EMBL/GenBank/DDBJ databases">
        <title>Genomic Encyclopedia of Archaeal and Bacterial Type Strains, Phase II (KMG-II): from individual species to whole genera.</title>
        <authorList>
            <person name="Goeker M."/>
        </authorList>
    </citation>
    <scope>NUCLEOTIDE SEQUENCE [LARGE SCALE GENOMIC DNA]</scope>
    <source>
        <strain evidence="5 6">DSM 28354</strain>
    </source>
</reference>
<evidence type="ECO:0000256" key="2">
    <source>
        <dbReference type="ARBA" id="ARBA00023125"/>
    </source>
</evidence>
<gene>
    <name evidence="5" type="ORF">CLV58_11473</name>
</gene>
<dbReference type="PANTHER" id="PTHR43280">
    <property type="entry name" value="ARAC-FAMILY TRANSCRIPTIONAL REGULATOR"/>
    <property type="match status" value="1"/>
</dbReference>
<dbReference type="InterPro" id="IPR018060">
    <property type="entry name" value="HTH_AraC"/>
</dbReference>
<dbReference type="PANTHER" id="PTHR43280:SF27">
    <property type="entry name" value="TRANSCRIPTIONAL REGULATOR MTLR"/>
    <property type="match status" value="1"/>
</dbReference>
<name>A0A2T0SQ07_9BACT</name>
<proteinExistence type="predicted"/>
<dbReference type="InterPro" id="IPR018062">
    <property type="entry name" value="HTH_AraC-typ_CS"/>
</dbReference>
<dbReference type="Pfam" id="PF12833">
    <property type="entry name" value="HTH_18"/>
    <property type="match status" value="1"/>
</dbReference>
<protein>
    <submittedName>
        <fullName evidence="5">AraC family transcriptional regulator</fullName>
    </submittedName>
</protein>
<keyword evidence="6" id="KW-1185">Reference proteome</keyword>
<dbReference type="RefSeq" id="WP_106139003.1">
    <property type="nucleotide sequence ID" value="NZ_PVTE01000014.1"/>
</dbReference>